<feature type="non-terminal residue" evidence="2">
    <location>
        <position position="1"/>
    </location>
</feature>
<organism evidence="2 3">
    <name type="scientific">Asparagus officinalis</name>
    <name type="common">Garden asparagus</name>
    <dbReference type="NCBI Taxonomy" id="4686"/>
    <lineage>
        <taxon>Eukaryota</taxon>
        <taxon>Viridiplantae</taxon>
        <taxon>Streptophyta</taxon>
        <taxon>Embryophyta</taxon>
        <taxon>Tracheophyta</taxon>
        <taxon>Spermatophyta</taxon>
        <taxon>Magnoliopsida</taxon>
        <taxon>Liliopsida</taxon>
        <taxon>Asparagales</taxon>
        <taxon>Asparagaceae</taxon>
        <taxon>Asparagoideae</taxon>
        <taxon>Asparagus</taxon>
    </lineage>
</organism>
<evidence type="ECO:0000313" key="2">
    <source>
        <dbReference type="EMBL" id="ONK62151.1"/>
    </source>
</evidence>
<accession>A0A5P1EBP3</accession>
<protein>
    <submittedName>
        <fullName evidence="2">Uncharacterized protein</fullName>
    </submittedName>
</protein>
<sequence length="98" mass="10826">EAAQAEGPNTTGTAAEGDTLSVLPNSAPLDMFPQIPISSANEDLQQVFSHKRRIFALKKKDIANPNIMHRWIKHFQSCKQDCLSINAYSKSSVNQQEA</sequence>
<feature type="region of interest" description="Disordered" evidence="1">
    <location>
        <begin position="1"/>
        <end position="24"/>
    </location>
</feature>
<gene>
    <name evidence="2" type="ORF">A4U43_C07F900</name>
</gene>
<dbReference type="Gramene" id="ONK62151">
    <property type="protein sequence ID" value="ONK62151"/>
    <property type="gene ID" value="A4U43_C07F900"/>
</dbReference>
<evidence type="ECO:0000313" key="3">
    <source>
        <dbReference type="Proteomes" id="UP000243459"/>
    </source>
</evidence>
<dbReference type="Proteomes" id="UP000243459">
    <property type="component" value="Chromosome 7"/>
</dbReference>
<dbReference type="InterPro" id="IPR027417">
    <property type="entry name" value="P-loop_NTPase"/>
</dbReference>
<keyword evidence="3" id="KW-1185">Reference proteome</keyword>
<reference evidence="3" key="1">
    <citation type="journal article" date="2017" name="Nat. Commun.">
        <title>The asparagus genome sheds light on the origin and evolution of a young Y chromosome.</title>
        <authorList>
            <person name="Harkess A."/>
            <person name="Zhou J."/>
            <person name="Xu C."/>
            <person name="Bowers J.E."/>
            <person name="Van der Hulst R."/>
            <person name="Ayyampalayam S."/>
            <person name="Mercati F."/>
            <person name="Riccardi P."/>
            <person name="McKain M.R."/>
            <person name="Kakrana A."/>
            <person name="Tang H."/>
            <person name="Ray J."/>
            <person name="Groenendijk J."/>
            <person name="Arikit S."/>
            <person name="Mathioni S.M."/>
            <person name="Nakano M."/>
            <person name="Shan H."/>
            <person name="Telgmann-Rauber A."/>
            <person name="Kanno A."/>
            <person name="Yue Z."/>
            <person name="Chen H."/>
            <person name="Li W."/>
            <person name="Chen Y."/>
            <person name="Xu X."/>
            <person name="Zhang Y."/>
            <person name="Luo S."/>
            <person name="Chen H."/>
            <person name="Gao J."/>
            <person name="Mao Z."/>
            <person name="Pires J.C."/>
            <person name="Luo M."/>
            <person name="Kudrna D."/>
            <person name="Wing R.A."/>
            <person name="Meyers B.C."/>
            <person name="Yi K."/>
            <person name="Kong H."/>
            <person name="Lavrijsen P."/>
            <person name="Sunseri F."/>
            <person name="Falavigna A."/>
            <person name="Ye Y."/>
            <person name="Leebens-Mack J.H."/>
            <person name="Chen G."/>
        </authorList>
    </citation>
    <scope>NUCLEOTIDE SEQUENCE [LARGE SCALE GENOMIC DNA]</scope>
    <source>
        <strain evidence="3">cv. DH0086</strain>
    </source>
</reference>
<proteinExistence type="predicted"/>
<dbReference type="Gene3D" id="3.40.50.300">
    <property type="entry name" value="P-loop containing nucleotide triphosphate hydrolases"/>
    <property type="match status" value="1"/>
</dbReference>
<name>A0A5P1EBP3_ASPOF</name>
<dbReference type="AlphaFoldDB" id="A0A5P1EBP3"/>
<dbReference type="EMBL" id="CM007387">
    <property type="protein sequence ID" value="ONK62151.1"/>
    <property type="molecule type" value="Genomic_DNA"/>
</dbReference>
<evidence type="ECO:0000256" key="1">
    <source>
        <dbReference type="SAM" id="MobiDB-lite"/>
    </source>
</evidence>